<accession>C2G3K8</accession>
<dbReference type="Proteomes" id="UP000006241">
    <property type="component" value="Unassembled WGS sequence"/>
</dbReference>
<evidence type="ECO:0000313" key="1">
    <source>
        <dbReference type="EMBL" id="EEI90213.1"/>
    </source>
</evidence>
<evidence type="ECO:0008006" key="3">
    <source>
        <dbReference type="Google" id="ProtNLM"/>
    </source>
</evidence>
<gene>
    <name evidence="1" type="ORF">HMPREF0765_4164</name>
</gene>
<dbReference type="EMBL" id="ACHB01000092">
    <property type="protein sequence ID" value="EEI90213.1"/>
    <property type="molecule type" value="Genomic_DNA"/>
</dbReference>
<proteinExistence type="predicted"/>
<comment type="caution">
    <text evidence="1">The sequence shown here is derived from an EMBL/GenBank/DDBJ whole genome shotgun (WGS) entry which is preliminary data.</text>
</comment>
<dbReference type="HOGENOM" id="CLU_1553736_0_0_10"/>
<organism evidence="1 2">
    <name type="scientific">Sphingobacterium spiritivorum ATCC 33300</name>
    <dbReference type="NCBI Taxonomy" id="525372"/>
    <lineage>
        <taxon>Bacteria</taxon>
        <taxon>Pseudomonadati</taxon>
        <taxon>Bacteroidota</taxon>
        <taxon>Sphingobacteriia</taxon>
        <taxon>Sphingobacteriales</taxon>
        <taxon>Sphingobacteriaceae</taxon>
        <taxon>Sphingobacterium</taxon>
    </lineage>
</organism>
<dbReference type="AlphaFoldDB" id="C2G3K8"/>
<protein>
    <recommendedName>
        <fullName evidence="3">Gp37 protein</fullName>
    </recommendedName>
</protein>
<reference evidence="1 2" key="1">
    <citation type="submission" date="2009-01" db="EMBL/GenBank/DDBJ databases">
        <authorList>
            <person name="Qin X."/>
            <person name="Bachman B."/>
            <person name="Battles P."/>
            <person name="Bell A."/>
            <person name="Bess C."/>
            <person name="Bickham C."/>
            <person name="Chaboub L."/>
            <person name="Chen D."/>
            <person name="Coyle M."/>
            <person name="Deiros D.R."/>
            <person name="Dinh H."/>
            <person name="Forbes L."/>
            <person name="Fowler G."/>
            <person name="Francisco L."/>
            <person name="Fu Q."/>
            <person name="Gubbala S."/>
            <person name="Hale W."/>
            <person name="Han Y."/>
            <person name="Hemphill L."/>
            <person name="Highlander S.K."/>
            <person name="Hirani K."/>
            <person name="Hogues M."/>
            <person name="Jackson L."/>
            <person name="Jakkamsetti A."/>
            <person name="Javaid M."/>
            <person name="Jiang H."/>
            <person name="Korchina V."/>
            <person name="Kovar C."/>
            <person name="Lara F."/>
            <person name="Lee S."/>
            <person name="Mata R."/>
            <person name="Mathew T."/>
            <person name="Moen C."/>
            <person name="Morales K."/>
            <person name="Munidasa M."/>
            <person name="Nazareth L."/>
            <person name="Ngo R."/>
            <person name="Nguyen L."/>
            <person name="Okwuonu G."/>
            <person name="Ongeri F."/>
            <person name="Patil S."/>
            <person name="Petrosino J."/>
            <person name="Pham C."/>
            <person name="Pham P."/>
            <person name="Pu L.-L."/>
            <person name="Puazo M."/>
            <person name="Raj R."/>
            <person name="Reid J."/>
            <person name="Rouhana J."/>
            <person name="Saada N."/>
            <person name="Shang Y."/>
            <person name="Simmons D."/>
            <person name="Thornton R."/>
            <person name="Warren J."/>
            <person name="Weissenberger G."/>
            <person name="Zhang J."/>
            <person name="Zhang L."/>
            <person name="Zhou C."/>
            <person name="Zhu D."/>
            <person name="Muzny D."/>
            <person name="Worley K."/>
            <person name="Gibbs R."/>
        </authorList>
    </citation>
    <scope>NUCLEOTIDE SEQUENCE [LARGE SCALE GENOMIC DNA]</scope>
    <source>
        <strain evidence="1 2">ATCC 33300</strain>
    </source>
</reference>
<evidence type="ECO:0000313" key="2">
    <source>
        <dbReference type="Proteomes" id="UP000006241"/>
    </source>
</evidence>
<dbReference type="RefSeq" id="WP_003003598.1">
    <property type="nucleotide sequence ID" value="NZ_GG668630.1"/>
</dbReference>
<sequence>MQNFVELYKELSDKLSEHIENISLIDLWNFQVFNQNPEQPVPTPSIFLGFRSSNIADIGLKIQNVTLLVDVFLFYKTLPNTNVSTDAADFLNLIDNINIILHGSQGEHYSSMRRVSFVPVDTEGPENLWNITYSCTLIDYSAQKEWEEGGFKEVETQRFDLP</sequence>
<name>C2G3K8_SPHSI</name>